<dbReference type="GO" id="GO:0004519">
    <property type="term" value="F:endonuclease activity"/>
    <property type="evidence" value="ECO:0007669"/>
    <property type="project" value="UniProtKB-KW"/>
</dbReference>
<gene>
    <name evidence="5" type="ORF">DW914_04935</name>
</gene>
<dbReference type="PANTHER" id="PTHR30408:SF12">
    <property type="entry name" value="TYPE I RESTRICTION ENZYME MJAVIII SPECIFICITY SUBUNIT"/>
    <property type="match status" value="1"/>
</dbReference>
<dbReference type="InterPro" id="IPR052021">
    <property type="entry name" value="Type-I_RS_S_subunit"/>
</dbReference>
<evidence type="ECO:0000256" key="3">
    <source>
        <dbReference type="ARBA" id="ARBA00023125"/>
    </source>
</evidence>
<feature type="domain" description="Type I restriction modification DNA specificity" evidence="4">
    <location>
        <begin position="17"/>
        <end position="167"/>
    </location>
</feature>
<organism evidence="5 6">
    <name type="scientific">Roseburia inulinivorans</name>
    <dbReference type="NCBI Taxonomy" id="360807"/>
    <lineage>
        <taxon>Bacteria</taxon>
        <taxon>Bacillati</taxon>
        <taxon>Bacillota</taxon>
        <taxon>Clostridia</taxon>
        <taxon>Lachnospirales</taxon>
        <taxon>Lachnospiraceae</taxon>
        <taxon>Roseburia</taxon>
    </lineage>
</organism>
<accession>A0A3R6H399</accession>
<keyword evidence="3" id="KW-0238">DNA-binding</keyword>
<comment type="caution">
    <text evidence="5">The sequence shown here is derived from an EMBL/GenBank/DDBJ whole genome shotgun (WGS) entry which is preliminary data.</text>
</comment>
<dbReference type="EMBL" id="QSFX01000005">
    <property type="protein sequence ID" value="RHA90549.1"/>
    <property type="molecule type" value="Genomic_DNA"/>
</dbReference>
<dbReference type="SUPFAM" id="SSF116734">
    <property type="entry name" value="DNA methylase specificity domain"/>
    <property type="match status" value="2"/>
</dbReference>
<dbReference type="Pfam" id="PF01420">
    <property type="entry name" value="Methylase_S"/>
    <property type="match status" value="2"/>
</dbReference>
<dbReference type="Gene3D" id="3.90.220.20">
    <property type="entry name" value="DNA methylase specificity domains"/>
    <property type="match status" value="2"/>
</dbReference>
<dbReference type="Proteomes" id="UP000283492">
    <property type="component" value="Unassembled WGS sequence"/>
</dbReference>
<feature type="domain" description="Type I restriction modification DNA specificity" evidence="4">
    <location>
        <begin position="255"/>
        <end position="362"/>
    </location>
</feature>
<name>A0A3R6H399_9FIRM</name>
<proteinExistence type="inferred from homology"/>
<comment type="similarity">
    <text evidence="1">Belongs to the type-I restriction system S methylase family.</text>
</comment>
<evidence type="ECO:0000256" key="2">
    <source>
        <dbReference type="ARBA" id="ARBA00022747"/>
    </source>
</evidence>
<keyword evidence="5" id="KW-0255">Endonuclease</keyword>
<evidence type="ECO:0000313" key="6">
    <source>
        <dbReference type="Proteomes" id="UP000283492"/>
    </source>
</evidence>
<keyword evidence="5" id="KW-0540">Nuclease</keyword>
<dbReference type="InterPro" id="IPR044946">
    <property type="entry name" value="Restrct_endonuc_typeI_TRD_sf"/>
</dbReference>
<reference evidence="5 6" key="1">
    <citation type="submission" date="2018-08" db="EMBL/GenBank/DDBJ databases">
        <title>A genome reference for cultivated species of the human gut microbiota.</title>
        <authorList>
            <person name="Zou Y."/>
            <person name="Xue W."/>
            <person name="Luo G."/>
        </authorList>
    </citation>
    <scope>NUCLEOTIDE SEQUENCE [LARGE SCALE GENOMIC DNA]</scope>
    <source>
        <strain evidence="5 6">AM42-1AC</strain>
    </source>
</reference>
<dbReference type="GO" id="GO:0003677">
    <property type="term" value="F:DNA binding"/>
    <property type="evidence" value="ECO:0007669"/>
    <property type="project" value="UniProtKB-KW"/>
</dbReference>
<dbReference type="GO" id="GO:0009307">
    <property type="term" value="P:DNA restriction-modification system"/>
    <property type="evidence" value="ECO:0007669"/>
    <property type="project" value="UniProtKB-KW"/>
</dbReference>
<dbReference type="InterPro" id="IPR000055">
    <property type="entry name" value="Restrct_endonuc_typeI_TRD"/>
</dbReference>
<evidence type="ECO:0000313" key="5">
    <source>
        <dbReference type="EMBL" id="RHA90549.1"/>
    </source>
</evidence>
<dbReference type="AlphaFoldDB" id="A0A3R6H399"/>
<sequence length="378" mass="43135">MKKIERLGEYISEYSVRNKDNEDIQVYSVTNTNGFCTEYFDKDVASKDQTNYKIVPKGYFAYNPSRINVGSIDCQSVEDRVIVSPLYVVFKADERVDNNYLLHYLKSDIGKTYINELASGSVRVNLKFSILQEISFPMIPIEEQKEKMAVIAKIDESIACCDSIIEKLDLAVKSRFAELFGDEKSFRVNAQNSVKDVGDVGVGIVIQPTQYYAETGVKAFRSLNVKPFRVNNSDWVYFSEDTNRMMERTQVHTNNIAVVRSGANLGDACVITDEYNGCNAIDILIIRINENIVLPEYLCAFINLPHGREQILRLQRGGALKHINVKELENSHLLVPPMDLQKRFADFINYTDKSKLAVQEMKNKMEILKASVMQEYFC</sequence>
<keyword evidence="5" id="KW-0378">Hydrolase</keyword>
<protein>
    <submittedName>
        <fullName evidence="5">Restriction endonuclease subunit S</fullName>
    </submittedName>
</protein>
<evidence type="ECO:0000259" key="4">
    <source>
        <dbReference type="Pfam" id="PF01420"/>
    </source>
</evidence>
<evidence type="ECO:0000256" key="1">
    <source>
        <dbReference type="ARBA" id="ARBA00010923"/>
    </source>
</evidence>
<dbReference type="PANTHER" id="PTHR30408">
    <property type="entry name" value="TYPE-1 RESTRICTION ENZYME ECOKI SPECIFICITY PROTEIN"/>
    <property type="match status" value="1"/>
</dbReference>
<dbReference type="RefSeq" id="WP_118580211.1">
    <property type="nucleotide sequence ID" value="NZ_CABJFX010000005.1"/>
</dbReference>
<keyword evidence="2" id="KW-0680">Restriction system</keyword>